<dbReference type="PANTHER" id="PTHR37827">
    <property type="entry name" value="TUDOR DOMAIN-CONTAINING PROTEIN"/>
    <property type="match status" value="1"/>
</dbReference>
<evidence type="ECO:0000313" key="2">
    <source>
        <dbReference type="Proteomes" id="UP000319148"/>
    </source>
</evidence>
<keyword evidence="2" id="KW-1185">Reference proteome</keyword>
<gene>
    <name evidence="1" type="ORF">FIV46_13330</name>
</gene>
<keyword evidence="1" id="KW-0255">Endonuclease</keyword>
<dbReference type="AlphaFoldDB" id="A0A501PG88"/>
<organism evidence="1 2">
    <name type="scientific">Emcibacter nanhaiensis</name>
    <dbReference type="NCBI Taxonomy" id="1505037"/>
    <lineage>
        <taxon>Bacteria</taxon>
        <taxon>Pseudomonadati</taxon>
        <taxon>Pseudomonadota</taxon>
        <taxon>Alphaproteobacteria</taxon>
        <taxon>Emcibacterales</taxon>
        <taxon>Emcibacteraceae</taxon>
        <taxon>Emcibacter</taxon>
    </lineage>
</organism>
<evidence type="ECO:0000313" key="1">
    <source>
        <dbReference type="EMBL" id="TPD59205.1"/>
    </source>
</evidence>
<dbReference type="EMBL" id="VFIY01000015">
    <property type="protein sequence ID" value="TPD59205.1"/>
    <property type="molecule type" value="Genomic_DNA"/>
</dbReference>
<dbReference type="PANTHER" id="PTHR37827:SF1">
    <property type="entry name" value="HNH DOMAIN-CONTAINING PROTEIN"/>
    <property type="match status" value="1"/>
</dbReference>
<keyword evidence="1" id="KW-0540">Nuclease</keyword>
<keyword evidence="1" id="KW-0378">Hydrolase</keyword>
<comment type="caution">
    <text evidence="1">The sequence shown here is derived from an EMBL/GenBank/DDBJ whole genome shotgun (WGS) entry which is preliminary data.</text>
</comment>
<dbReference type="Proteomes" id="UP000319148">
    <property type="component" value="Unassembled WGS sequence"/>
</dbReference>
<dbReference type="GO" id="GO:0004519">
    <property type="term" value="F:endonuclease activity"/>
    <property type="evidence" value="ECO:0007669"/>
    <property type="project" value="UniProtKB-KW"/>
</dbReference>
<accession>A0A501PG88</accession>
<dbReference type="OrthoDB" id="7667044at2"/>
<proteinExistence type="predicted"/>
<sequence>MTEDSADICLLCHRPLGRRVEKHHLVPKSLGGREVVLLHAICHRKIHSLYSERELKHNFHSIEKLRDEAEIRSFCQWLRGKPADFYKRTEQNRRGK</sequence>
<protein>
    <submittedName>
        <fullName evidence="1">HNH endonuclease</fullName>
    </submittedName>
</protein>
<name>A0A501PG88_9PROT</name>
<dbReference type="RefSeq" id="WP_139941424.1">
    <property type="nucleotide sequence ID" value="NZ_JBHSYP010000002.1"/>
</dbReference>
<reference evidence="2" key="1">
    <citation type="submission" date="2019-06" db="EMBL/GenBank/DDBJ databases">
        <title>The complete genome of Emcibacter congregatus ZYLT.</title>
        <authorList>
            <person name="Zhao Z."/>
        </authorList>
    </citation>
    <scope>NUCLEOTIDE SEQUENCE [LARGE SCALE GENOMIC DNA]</scope>
    <source>
        <strain evidence="2">MCCC 1A06723</strain>
    </source>
</reference>